<reference evidence="3 4" key="1">
    <citation type="journal article" date="2019" name="Front. Microbiol.">
        <title>Thermoanaerosceptrum fracticalcis gen. nov. sp. nov., a Novel Fumarate-Fermenting Microorganism From a Deep Fractured Carbonate Aquifer of the US Great Basin.</title>
        <authorList>
            <person name="Hamilton-Brehm S.D."/>
            <person name="Stewart L.E."/>
            <person name="Zavarin M."/>
            <person name="Caldwell M."/>
            <person name="Lawson P.A."/>
            <person name="Onstott T.C."/>
            <person name="Grzymski J."/>
            <person name="Neveux I."/>
            <person name="Lollar B.S."/>
            <person name="Russell C.E."/>
            <person name="Moser D.P."/>
        </authorList>
    </citation>
    <scope>NUCLEOTIDE SEQUENCE [LARGE SCALE GENOMIC DNA]</scope>
    <source>
        <strain evidence="3 4">DRI-13</strain>
    </source>
</reference>
<feature type="domain" description="XdhC Rossmann" evidence="2">
    <location>
        <begin position="108"/>
        <end position="249"/>
    </location>
</feature>
<evidence type="ECO:0000259" key="2">
    <source>
        <dbReference type="Pfam" id="PF13478"/>
    </source>
</evidence>
<dbReference type="KEGG" id="tfr:BR63_09290"/>
<dbReference type="Pfam" id="PF02625">
    <property type="entry name" value="XdhC_CoxI"/>
    <property type="match status" value="1"/>
</dbReference>
<name>A0A7G6E334_THEFR</name>
<dbReference type="InterPro" id="IPR036291">
    <property type="entry name" value="NAD(P)-bd_dom_sf"/>
</dbReference>
<dbReference type="OrthoDB" id="9773039at2"/>
<keyword evidence="4" id="KW-1185">Reference proteome</keyword>
<dbReference type="PANTHER" id="PTHR30388">
    <property type="entry name" value="ALDEHYDE OXIDOREDUCTASE MOLYBDENUM COFACTOR ASSEMBLY PROTEIN"/>
    <property type="match status" value="1"/>
</dbReference>
<dbReference type="EMBL" id="CP045798">
    <property type="protein sequence ID" value="QNB46488.1"/>
    <property type="molecule type" value="Genomic_DNA"/>
</dbReference>
<sequence length="267" mass="28763">MMKIYQKIVELLEQGEVIALARITSQKGSAPRGSGAKMLVRQDGSIFGTIGGGPLEARVIQEAKESIAKRENKLLEYDLNKELSGGLNMQCGGQVQVSIEIIAPPPHLIIAGAGHIGQVLAQFAHALDWQVSVVDDREELLAPGKLPPGVCGVWGETYVEAIRKVKITHNAYIVIVTKDADAQVLEEVIHSPAAYIGMIGSQRKVALVKKNLEQKGVDPERLQAVHAPIGLDIKAETPAEIAVSILGEIIMVMRGGHDPRPMSVVSW</sequence>
<dbReference type="Pfam" id="PF13478">
    <property type="entry name" value="XdhC_C"/>
    <property type="match status" value="1"/>
</dbReference>
<dbReference type="PANTHER" id="PTHR30388:SF6">
    <property type="entry name" value="XANTHINE DEHYDROGENASE SUBUNIT A-RELATED"/>
    <property type="match status" value="1"/>
</dbReference>
<organism evidence="3 4">
    <name type="scientific">Thermanaerosceptrum fracticalcis</name>
    <dbReference type="NCBI Taxonomy" id="1712410"/>
    <lineage>
        <taxon>Bacteria</taxon>
        <taxon>Bacillati</taxon>
        <taxon>Bacillota</taxon>
        <taxon>Clostridia</taxon>
        <taxon>Eubacteriales</taxon>
        <taxon>Peptococcaceae</taxon>
        <taxon>Thermanaerosceptrum</taxon>
    </lineage>
</organism>
<evidence type="ECO:0000259" key="1">
    <source>
        <dbReference type="Pfam" id="PF02625"/>
    </source>
</evidence>
<dbReference type="InterPro" id="IPR052698">
    <property type="entry name" value="MoCofactor_Util/Proc"/>
</dbReference>
<dbReference type="Gene3D" id="3.40.50.720">
    <property type="entry name" value="NAD(P)-binding Rossmann-like Domain"/>
    <property type="match status" value="1"/>
</dbReference>
<proteinExistence type="predicted"/>
<dbReference type="SUPFAM" id="SSF51735">
    <property type="entry name" value="NAD(P)-binding Rossmann-fold domains"/>
    <property type="match status" value="1"/>
</dbReference>
<evidence type="ECO:0000313" key="4">
    <source>
        <dbReference type="Proteomes" id="UP000515847"/>
    </source>
</evidence>
<dbReference type="RefSeq" id="WP_081908138.1">
    <property type="nucleotide sequence ID" value="NZ_CP045798.1"/>
</dbReference>
<evidence type="ECO:0000313" key="3">
    <source>
        <dbReference type="EMBL" id="QNB46488.1"/>
    </source>
</evidence>
<dbReference type="InterPro" id="IPR003777">
    <property type="entry name" value="XdhC_CoxI"/>
</dbReference>
<gene>
    <name evidence="3" type="ORF">BR63_09290</name>
</gene>
<dbReference type="InterPro" id="IPR027051">
    <property type="entry name" value="XdhC_Rossmann_dom"/>
</dbReference>
<protein>
    <submittedName>
        <fullName evidence="3">Xanthine dehydrogenase</fullName>
    </submittedName>
</protein>
<feature type="domain" description="XdhC- CoxI" evidence="1">
    <location>
        <begin position="11"/>
        <end position="78"/>
    </location>
</feature>
<dbReference type="Proteomes" id="UP000515847">
    <property type="component" value="Chromosome"/>
</dbReference>
<accession>A0A7G6E334</accession>
<dbReference type="AlphaFoldDB" id="A0A7G6E334"/>